<dbReference type="Proteomes" id="UP000464675">
    <property type="component" value="Chromosome"/>
</dbReference>
<dbReference type="GO" id="GO:0009037">
    <property type="term" value="F:tyrosine-based site-specific recombinase activity"/>
    <property type="evidence" value="ECO:0007669"/>
    <property type="project" value="UniProtKB-UniRule"/>
</dbReference>
<dbReference type="InterPro" id="IPR023009">
    <property type="entry name" value="Tyrosine_recombinase_XerC/XerD"/>
</dbReference>
<feature type="active site" evidence="11">
    <location>
        <position position="248"/>
    </location>
</feature>
<name>A0A6P1TFQ5_9GAMM</name>
<reference evidence="14 17" key="2">
    <citation type="submission" date="2020-08" db="EMBL/GenBank/DDBJ databases">
        <title>Genomic Encyclopedia of Type Strains, Phase IV (KMG-IV): sequencing the most valuable type-strain genomes for metagenomic binning, comparative biology and taxonomic classification.</title>
        <authorList>
            <person name="Goeker M."/>
        </authorList>
    </citation>
    <scope>NUCLEOTIDE SEQUENCE [LARGE SCALE GENOMIC DNA]</scope>
    <source>
        <strain evidence="14 17">DSM 11525</strain>
    </source>
</reference>
<evidence type="ECO:0000256" key="7">
    <source>
        <dbReference type="ARBA" id="ARBA00022908"/>
    </source>
</evidence>
<dbReference type="GO" id="GO:0006313">
    <property type="term" value="P:DNA transposition"/>
    <property type="evidence" value="ECO:0007669"/>
    <property type="project" value="UniProtKB-UniRule"/>
</dbReference>
<organism evidence="14 17">
    <name type="scientific">Microbulbifer hydrolyticus</name>
    <dbReference type="NCBI Taxonomy" id="48074"/>
    <lineage>
        <taxon>Bacteria</taxon>
        <taxon>Pseudomonadati</taxon>
        <taxon>Pseudomonadota</taxon>
        <taxon>Gammaproteobacteria</taxon>
        <taxon>Cellvibrionales</taxon>
        <taxon>Microbulbiferaceae</taxon>
        <taxon>Microbulbifer</taxon>
    </lineage>
</organism>
<dbReference type="OrthoDB" id="9801717at2"/>
<proteinExistence type="inferred from homology"/>
<evidence type="ECO:0000313" key="15">
    <source>
        <dbReference type="EMBL" id="QHQ40496.1"/>
    </source>
</evidence>
<dbReference type="PANTHER" id="PTHR30349:SF81">
    <property type="entry name" value="TYROSINE RECOMBINASE XERC"/>
    <property type="match status" value="1"/>
</dbReference>
<keyword evidence="10 11" id="KW-0131">Cell cycle</keyword>
<dbReference type="Pfam" id="PF00589">
    <property type="entry name" value="Phage_integrase"/>
    <property type="match status" value="1"/>
</dbReference>
<dbReference type="GO" id="GO:0003677">
    <property type="term" value="F:DNA binding"/>
    <property type="evidence" value="ECO:0007669"/>
    <property type="project" value="UniProtKB-UniRule"/>
</dbReference>
<keyword evidence="16" id="KW-1185">Reference proteome</keyword>
<dbReference type="InterPro" id="IPR044068">
    <property type="entry name" value="CB"/>
</dbReference>
<feature type="active site" evidence="11">
    <location>
        <position position="153"/>
    </location>
</feature>
<comment type="subcellular location">
    <subcellularLocation>
        <location evidence="1 11">Cytoplasm</location>
    </subcellularLocation>
</comment>
<dbReference type="Gene3D" id="1.10.150.130">
    <property type="match status" value="1"/>
</dbReference>
<dbReference type="InterPro" id="IPR011931">
    <property type="entry name" value="Recomb_XerC"/>
</dbReference>
<feature type="domain" description="Tyr recombinase" evidence="12">
    <location>
        <begin position="107"/>
        <end position="296"/>
    </location>
</feature>
<dbReference type="EMBL" id="CP047491">
    <property type="protein sequence ID" value="QHQ40496.1"/>
    <property type="molecule type" value="Genomic_DNA"/>
</dbReference>
<feature type="active site" evidence="11">
    <location>
        <position position="251"/>
    </location>
</feature>
<keyword evidence="5 11" id="KW-0132">Cell division</keyword>
<keyword evidence="9 11" id="KW-0233">DNA recombination</keyword>
<keyword evidence="4 11" id="KW-0963">Cytoplasm</keyword>
<dbReference type="InterPro" id="IPR002104">
    <property type="entry name" value="Integrase_catalytic"/>
</dbReference>
<evidence type="ECO:0000256" key="5">
    <source>
        <dbReference type="ARBA" id="ARBA00022618"/>
    </source>
</evidence>
<protein>
    <recommendedName>
        <fullName evidence="3 11">Tyrosine recombinase XerC</fullName>
    </recommendedName>
</protein>
<dbReference type="PANTHER" id="PTHR30349">
    <property type="entry name" value="PHAGE INTEGRASE-RELATED"/>
    <property type="match status" value="1"/>
</dbReference>
<evidence type="ECO:0000313" key="16">
    <source>
        <dbReference type="Proteomes" id="UP000464675"/>
    </source>
</evidence>
<dbReference type="CDD" id="cd00798">
    <property type="entry name" value="INT_XerDC_C"/>
    <property type="match status" value="1"/>
</dbReference>
<evidence type="ECO:0000259" key="13">
    <source>
        <dbReference type="PROSITE" id="PS51900"/>
    </source>
</evidence>
<dbReference type="HAMAP" id="MF_01808">
    <property type="entry name" value="Recomb_XerC_XerD"/>
    <property type="match status" value="1"/>
</dbReference>
<comment type="subunit">
    <text evidence="11">Forms a cyclic heterotetrameric complex composed of two molecules of XerC and two molecules of XerD.</text>
</comment>
<feature type="active site" evidence="11">
    <location>
        <position position="177"/>
    </location>
</feature>
<evidence type="ECO:0000256" key="4">
    <source>
        <dbReference type="ARBA" id="ARBA00022490"/>
    </source>
</evidence>
<dbReference type="SUPFAM" id="SSF56349">
    <property type="entry name" value="DNA breaking-rejoining enzymes"/>
    <property type="match status" value="1"/>
</dbReference>
<dbReference type="Pfam" id="PF02899">
    <property type="entry name" value="Phage_int_SAM_1"/>
    <property type="match status" value="1"/>
</dbReference>
<keyword evidence="8 11" id="KW-0238">DNA-binding</keyword>
<evidence type="ECO:0000256" key="1">
    <source>
        <dbReference type="ARBA" id="ARBA00004496"/>
    </source>
</evidence>
<dbReference type="InterPro" id="IPR050090">
    <property type="entry name" value="Tyrosine_recombinase_XerCD"/>
</dbReference>
<dbReference type="InterPro" id="IPR013762">
    <property type="entry name" value="Integrase-like_cat_sf"/>
</dbReference>
<evidence type="ECO:0000256" key="6">
    <source>
        <dbReference type="ARBA" id="ARBA00022829"/>
    </source>
</evidence>
<evidence type="ECO:0000259" key="12">
    <source>
        <dbReference type="PROSITE" id="PS51898"/>
    </source>
</evidence>
<evidence type="ECO:0000313" key="14">
    <source>
        <dbReference type="EMBL" id="MBB5211923.1"/>
    </source>
</evidence>
<dbReference type="AlphaFoldDB" id="A0A6P1TFQ5"/>
<dbReference type="Gene3D" id="1.10.443.10">
    <property type="entry name" value="Intergrase catalytic core"/>
    <property type="match status" value="1"/>
</dbReference>
<evidence type="ECO:0000256" key="8">
    <source>
        <dbReference type="ARBA" id="ARBA00023125"/>
    </source>
</evidence>
<dbReference type="InterPro" id="IPR010998">
    <property type="entry name" value="Integrase_recombinase_N"/>
</dbReference>
<sequence length="306" mass="34209">MQLAAATDAFLLHLQQKNLSPHTQAAYRRDLDKLQQLADEEQLAELHTLDEMRLRSWLARLHRGGLSPKSLQRWLSAVRTLLRFCVREGWLKANVAEGLRAPKAAKTLPKLLDVDAAAQFVESPRGTGADGGDDLLTLRDAAILELFYSSGLRLSELTGLNWEDLDLRGGEVRVTGKGNKTRVLPVGRHARRALEDWRRHAPSAIADALGADPVFTSAKGRRLGNRAVQQRLAHWARAGGADQRVHPHMLRHSFASHMLESSGDLRAVQELLGHADISTTQIYTHLDFQHLSRVYDKAHPRARKKD</sequence>
<dbReference type="NCBIfam" id="TIGR02224">
    <property type="entry name" value="recomb_XerC"/>
    <property type="match status" value="1"/>
</dbReference>
<evidence type="ECO:0000256" key="11">
    <source>
        <dbReference type="HAMAP-Rule" id="MF_01808"/>
    </source>
</evidence>
<keyword evidence="6 11" id="KW-0159">Chromosome partition</keyword>
<reference evidence="15 16" key="1">
    <citation type="submission" date="2020-01" db="EMBL/GenBank/DDBJ databases">
        <title>The possibility of degradation of plastic by Microbulbifer hydrolyticus IRE-31.</title>
        <authorList>
            <person name="Liu L."/>
        </authorList>
    </citation>
    <scope>NUCLEOTIDE SEQUENCE [LARGE SCALE GENOMIC DNA]</scope>
    <source>
        <strain evidence="15 16">IRE-31</strain>
    </source>
</reference>
<evidence type="ECO:0000256" key="9">
    <source>
        <dbReference type="ARBA" id="ARBA00023172"/>
    </source>
</evidence>
<comment type="function">
    <text evidence="11">Site-specific tyrosine recombinase, which acts by catalyzing the cutting and rejoining of the recombining DNA molecules. The XerC-XerD complex is essential to convert dimers of the bacterial chromosome into monomers to permit their segregation at cell division. It also contributes to the segregational stability of plasmids.</text>
</comment>
<dbReference type="Proteomes" id="UP000563601">
    <property type="component" value="Unassembled WGS sequence"/>
</dbReference>
<dbReference type="GO" id="GO:0051301">
    <property type="term" value="P:cell division"/>
    <property type="evidence" value="ECO:0007669"/>
    <property type="project" value="UniProtKB-UniRule"/>
</dbReference>
<gene>
    <name evidence="11 15" type="primary">xerC</name>
    <name evidence="15" type="ORF">GTQ55_16945</name>
    <name evidence="14" type="ORF">HNQ53_002141</name>
</gene>
<dbReference type="EMBL" id="JACHHR010000002">
    <property type="protein sequence ID" value="MBB5211923.1"/>
    <property type="molecule type" value="Genomic_DNA"/>
</dbReference>
<feature type="active site" evidence="11">
    <location>
        <position position="274"/>
    </location>
</feature>
<evidence type="ECO:0000256" key="2">
    <source>
        <dbReference type="ARBA" id="ARBA00006657"/>
    </source>
</evidence>
<evidence type="ECO:0000313" key="17">
    <source>
        <dbReference type="Proteomes" id="UP000563601"/>
    </source>
</evidence>
<comment type="similarity">
    <text evidence="2 11">Belongs to the 'phage' integrase family. XerC subfamily.</text>
</comment>
<dbReference type="GO" id="GO:0005737">
    <property type="term" value="C:cytoplasm"/>
    <property type="evidence" value="ECO:0007669"/>
    <property type="project" value="UniProtKB-SubCell"/>
</dbReference>
<evidence type="ECO:0000256" key="10">
    <source>
        <dbReference type="ARBA" id="ARBA00023306"/>
    </source>
</evidence>
<dbReference type="GO" id="GO:0007059">
    <property type="term" value="P:chromosome segregation"/>
    <property type="evidence" value="ECO:0007669"/>
    <property type="project" value="UniProtKB-UniRule"/>
</dbReference>
<dbReference type="NCBIfam" id="NF001399">
    <property type="entry name" value="PRK00283.1"/>
    <property type="match status" value="1"/>
</dbReference>
<accession>A0A6P1TFQ5</accession>
<evidence type="ECO:0000256" key="3">
    <source>
        <dbReference type="ARBA" id="ARBA00015804"/>
    </source>
</evidence>
<feature type="domain" description="Core-binding (CB)" evidence="13">
    <location>
        <begin position="1"/>
        <end position="86"/>
    </location>
</feature>
<dbReference type="InterPro" id="IPR011010">
    <property type="entry name" value="DNA_brk_join_enz"/>
</dbReference>
<dbReference type="PROSITE" id="PS51898">
    <property type="entry name" value="TYR_RECOMBINASE"/>
    <property type="match status" value="1"/>
</dbReference>
<dbReference type="InterPro" id="IPR004107">
    <property type="entry name" value="Integrase_SAM-like_N"/>
</dbReference>
<keyword evidence="7 11" id="KW-0229">DNA integration</keyword>
<dbReference type="PROSITE" id="PS51900">
    <property type="entry name" value="CB"/>
    <property type="match status" value="1"/>
</dbReference>
<feature type="active site" description="O-(3'-phospho-DNA)-tyrosine intermediate" evidence="11">
    <location>
        <position position="283"/>
    </location>
</feature>